<evidence type="ECO:0000313" key="8">
    <source>
        <dbReference type="Proteomes" id="UP000320231"/>
    </source>
</evidence>
<feature type="region of interest" description="Disordered" evidence="5">
    <location>
        <begin position="48"/>
        <end position="93"/>
    </location>
</feature>
<dbReference type="InterPro" id="IPR002078">
    <property type="entry name" value="Sigma_54_int"/>
</dbReference>
<keyword evidence="3" id="KW-0805">Transcription regulation</keyword>
<dbReference type="KEGG" id="hsr:HSBAA_16430"/>
<dbReference type="SUPFAM" id="SSF52540">
    <property type="entry name" value="P-loop containing nucleoside triphosphate hydrolases"/>
    <property type="match status" value="1"/>
</dbReference>
<protein>
    <recommendedName>
        <fullName evidence="6">Sigma-54 factor interaction domain-containing protein</fullName>
    </recommendedName>
</protein>
<dbReference type="EMBL" id="AP019514">
    <property type="protein sequence ID" value="BBI60337.1"/>
    <property type="molecule type" value="Genomic_DNA"/>
</dbReference>
<evidence type="ECO:0000259" key="6">
    <source>
        <dbReference type="PROSITE" id="PS50045"/>
    </source>
</evidence>
<sequence length="108" mass="12054">MRIPPAQLEILQRYPWPGNIRELENVIERQVIVTQDRRLVFDDLLLGEPPRSLSRASSELTAAHDRGQQSETPLLTEHALSQRQRESTLAALSKAGGKVSGRAALRSC</sequence>
<reference evidence="7 8" key="1">
    <citation type="journal article" date="2019" name="Microbiol. Resour. Announc.">
        <title>Complete Genome Sequence of Halomonas sulfidaeris Strain Esulfide1 Isolated from a Metal Sulfide Rock at a Depth of 2,200 Meters, Obtained Using Nanopore Sequencing.</title>
        <authorList>
            <person name="Saito M."/>
            <person name="Nishigata A."/>
            <person name="Galipon J."/>
            <person name="Arakawa K."/>
        </authorList>
    </citation>
    <scope>NUCLEOTIDE SEQUENCE [LARGE SCALE GENOMIC DNA]</scope>
    <source>
        <strain evidence="7 8">ATCC BAA-803</strain>
    </source>
</reference>
<dbReference type="GO" id="GO:0006355">
    <property type="term" value="P:regulation of DNA-templated transcription"/>
    <property type="evidence" value="ECO:0007669"/>
    <property type="project" value="InterPro"/>
</dbReference>
<accession>A0A455U465</accession>
<gene>
    <name evidence="7" type="ORF">HSBAA_16430</name>
</gene>
<evidence type="ECO:0000256" key="4">
    <source>
        <dbReference type="ARBA" id="ARBA00023163"/>
    </source>
</evidence>
<dbReference type="InterPro" id="IPR027417">
    <property type="entry name" value="P-loop_NTPase"/>
</dbReference>
<keyword evidence="4" id="KW-0804">Transcription</keyword>
<dbReference type="InterPro" id="IPR058031">
    <property type="entry name" value="AAA_lid_NorR"/>
</dbReference>
<dbReference type="Proteomes" id="UP000320231">
    <property type="component" value="Chromosome"/>
</dbReference>
<dbReference type="InterPro" id="IPR025944">
    <property type="entry name" value="Sigma_54_int_dom_CS"/>
</dbReference>
<evidence type="ECO:0000256" key="3">
    <source>
        <dbReference type="ARBA" id="ARBA00023015"/>
    </source>
</evidence>
<dbReference type="PROSITE" id="PS50045">
    <property type="entry name" value="SIGMA54_INTERACT_4"/>
    <property type="match status" value="1"/>
</dbReference>
<dbReference type="PROSITE" id="PS00688">
    <property type="entry name" value="SIGMA54_INTERACT_3"/>
    <property type="match status" value="1"/>
</dbReference>
<proteinExistence type="predicted"/>
<dbReference type="AlphaFoldDB" id="A0A455U465"/>
<evidence type="ECO:0000256" key="5">
    <source>
        <dbReference type="SAM" id="MobiDB-lite"/>
    </source>
</evidence>
<dbReference type="PANTHER" id="PTHR32071">
    <property type="entry name" value="TRANSCRIPTIONAL REGULATORY PROTEIN"/>
    <property type="match status" value="1"/>
</dbReference>
<name>A0A455U465_9GAMM</name>
<evidence type="ECO:0000313" key="7">
    <source>
        <dbReference type="EMBL" id="BBI60337.1"/>
    </source>
</evidence>
<keyword evidence="2" id="KW-0067">ATP-binding</keyword>
<dbReference type="Pfam" id="PF25601">
    <property type="entry name" value="AAA_lid_14"/>
    <property type="match status" value="1"/>
</dbReference>
<keyword evidence="1" id="KW-0547">Nucleotide-binding</keyword>
<dbReference type="Gene3D" id="1.10.8.60">
    <property type="match status" value="1"/>
</dbReference>
<feature type="domain" description="Sigma-54 factor interaction" evidence="6">
    <location>
        <begin position="1"/>
        <end position="32"/>
    </location>
</feature>
<dbReference type="GO" id="GO:0005524">
    <property type="term" value="F:ATP binding"/>
    <property type="evidence" value="ECO:0007669"/>
    <property type="project" value="UniProtKB-KW"/>
</dbReference>
<evidence type="ECO:0000256" key="2">
    <source>
        <dbReference type="ARBA" id="ARBA00022840"/>
    </source>
</evidence>
<organism evidence="7 8">
    <name type="scientific">Vreelandella sulfidaeris</name>
    <dbReference type="NCBI Taxonomy" id="115553"/>
    <lineage>
        <taxon>Bacteria</taxon>
        <taxon>Pseudomonadati</taxon>
        <taxon>Pseudomonadota</taxon>
        <taxon>Gammaproteobacteria</taxon>
        <taxon>Oceanospirillales</taxon>
        <taxon>Halomonadaceae</taxon>
        <taxon>Vreelandella</taxon>
    </lineage>
</organism>
<evidence type="ECO:0000256" key="1">
    <source>
        <dbReference type="ARBA" id="ARBA00022741"/>
    </source>
</evidence>